<dbReference type="VEuPathDB" id="TriTrypDB:TcG_11888"/>
<dbReference type="VEuPathDB" id="TriTrypDB:TcBrA4_0143280"/>
<feature type="compositionally biased region" description="Acidic residues" evidence="1">
    <location>
        <begin position="687"/>
        <end position="697"/>
    </location>
</feature>
<dbReference type="Pfam" id="PF22925">
    <property type="entry name" value="TS_C"/>
    <property type="match status" value="1"/>
</dbReference>
<dbReference type="VEuPathDB" id="TriTrypDB:C4B63_68g107"/>
<dbReference type="InterPro" id="IPR036278">
    <property type="entry name" value="Sialidase_sf"/>
</dbReference>
<dbReference type="Gene3D" id="2.60.120.200">
    <property type="match status" value="1"/>
</dbReference>
<evidence type="ECO:0000259" key="3">
    <source>
        <dbReference type="Pfam" id="PF22925"/>
    </source>
</evidence>
<protein>
    <submittedName>
        <fullName evidence="4">Putative trans-sialidase, Group II</fullName>
    </submittedName>
</protein>
<dbReference type="AlphaFoldDB" id="A0A2V2UXC3"/>
<dbReference type="Gene3D" id="2.120.10.10">
    <property type="match status" value="1"/>
</dbReference>
<dbReference type="Pfam" id="PF13859">
    <property type="entry name" value="BNR_3"/>
    <property type="match status" value="1"/>
</dbReference>
<name>A0A2V2UXC3_TRYCR</name>
<evidence type="ECO:0000313" key="5">
    <source>
        <dbReference type="Proteomes" id="UP000246121"/>
    </source>
</evidence>
<dbReference type="InterPro" id="IPR008377">
    <property type="entry name" value="Sialidase_trypan"/>
</dbReference>
<sequence length="842" mass="90706">MLSRVAAVKAPRTHNRRRVTGSSGRMREGRESEPRRRNMSRRVFTSAVLLLFVLCCDRGTATAQVEKATDASTPSGSALTGAIAAEGSASGGVERPQRVDLFVPQTTQVLPKTGTTESSGRDSFVSPSLVSAGGVIAAFAEGHINVKNPPTESTKPSSDVVAGYIDSAWEWPALVAEVNKGTWKARTVLGKAEGKGNLDVVRHPTTIAKGDKVFLLVGSTALSDADGDWKEGSLELKLVVGDVTNPTDSEQSKRIEWGETKSPLNESTLAAHKGNLTGFVASGGSGVLMEDGTLVFSLMAMSEKNDGVLPMIIYSKDNGSTWLLSEDISPANCTDPRITEWEGSLLMIVDCENDQRVYESRDMGTTWTEAIGTLPGVWVNSQSEDYPEGVWHVDALITATIEGRKVMLYTQRGYAMEENANALYLRVTDNNRSFFVGPVGMGNAGEKEVASTLLYSDGKLHLLQRRGSGEHSVMSLFRLTEELKEIKSVLKTWSQNDAFFSNLSIPTAGLVAVLSNASASGDTWNDEYLCLNATVKNAMKVNDGFQLTEPESGVLWLVNIPGDNVRHVSLSHNFTLVASVTIEEAPSEKTLLTAVLGNTEPPYIMRLSYTADKTWVKMFKGETKPTTESSTWVPGKEYQLALMLQGKKASVYIDGESLGEEEVPLTDERQLELFGFCFGACDFDVDSDGDDEEEASQEEPSQAASPVKPSPEEIGKKPQVTVKNVFLYNRPLNSTERTAIKDRKPVPKRAPEPQVKIAPKPVAPAAPAAPGPREVPAALGRTTVGRTANTQNAPAGRLTSAGNERTAREKGDGGANDDAGSAYARELLPLLLLLGLWGFATA</sequence>
<feature type="compositionally biased region" description="Basic and acidic residues" evidence="1">
    <location>
        <begin position="738"/>
        <end position="751"/>
    </location>
</feature>
<dbReference type="VEuPathDB" id="TriTrypDB:TCDM_12170"/>
<feature type="region of interest" description="Disordered" evidence="1">
    <location>
        <begin position="687"/>
        <end position="719"/>
    </location>
</feature>
<dbReference type="VEuPathDB" id="TriTrypDB:TCSYLVIO_008119"/>
<dbReference type="VEuPathDB" id="TriTrypDB:C3747_38g350"/>
<feature type="compositionally biased region" description="Pro residues" evidence="1">
    <location>
        <begin position="761"/>
        <end position="770"/>
    </location>
</feature>
<accession>A0A2V2UXC3</accession>
<dbReference type="Proteomes" id="UP000246121">
    <property type="component" value="Unassembled WGS sequence"/>
</dbReference>
<dbReference type="VEuPathDB" id="TriTrypDB:TcG_10099"/>
<dbReference type="VEuPathDB" id="TriTrypDB:TcCL_Unassigned02539"/>
<dbReference type="VEuPathDB" id="TriTrypDB:TCSYLVIO_010967"/>
<dbReference type="VEuPathDB" id="TriTrypDB:TcYC6_0130850"/>
<feature type="compositionally biased region" description="Polar residues" evidence="1">
    <location>
        <begin position="784"/>
        <end position="793"/>
    </location>
</feature>
<dbReference type="VEuPathDB" id="TriTrypDB:TcCLB.506471.100"/>
<comment type="caution">
    <text evidence="4">The sequence shown here is derived from an EMBL/GenBank/DDBJ whole genome shotgun (WGS) entry which is preliminary data.</text>
</comment>
<feature type="domain" description="Sialidase" evidence="2">
    <location>
        <begin position="127"/>
        <end position="459"/>
    </location>
</feature>
<dbReference type="InterPro" id="IPR013320">
    <property type="entry name" value="ConA-like_dom_sf"/>
</dbReference>
<dbReference type="InterPro" id="IPR055239">
    <property type="entry name" value="TS_C"/>
</dbReference>
<reference evidence="4 5" key="1">
    <citation type="journal article" date="2018" name="Microb. Genom.">
        <title>Expanding an expanded genome: long-read sequencing of Trypanosoma cruzi.</title>
        <authorList>
            <person name="Berna L."/>
            <person name="Rodriguez M."/>
            <person name="Chiribao M.L."/>
            <person name="Parodi-Talice A."/>
            <person name="Pita S."/>
            <person name="Rijo G."/>
            <person name="Alvarez-Valin F."/>
            <person name="Robello C."/>
        </authorList>
    </citation>
    <scope>NUCLEOTIDE SEQUENCE [LARGE SCALE GENOMIC DNA]</scope>
    <source>
        <strain evidence="4 5">Dm28c</strain>
    </source>
</reference>
<dbReference type="VEuPathDB" id="TriTrypDB:TcCLB.509737.9"/>
<dbReference type="VEuPathDB" id="TriTrypDB:BCY84_03288"/>
<dbReference type="EMBL" id="PRFA01000068">
    <property type="protein sequence ID" value="PWU88789.1"/>
    <property type="molecule type" value="Genomic_DNA"/>
</dbReference>
<dbReference type="VEuPathDB" id="TriTrypDB:Tc_MARK_5398"/>
<feature type="region of interest" description="Disordered" evidence="1">
    <location>
        <begin position="1"/>
        <end position="38"/>
    </location>
</feature>
<dbReference type="SUPFAM" id="SSF49899">
    <property type="entry name" value="Concanavalin A-like lectins/glucanases"/>
    <property type="match status" value="1"/>
</dbReference>
<evidence type="ECO:0000259" key="2">
    <source>
        <dbReference type="Pfam" id="PF13859"/>
    </source>
</evidence>
<feature type="compositionally biased region" description="Basic and acidic residues" evidence="1">
    <location>
        <begin position="25"/>
        <end position="36"/>
    </location>
</feature>
<proteinExistence type="predicted"/>
<evidence type="ECO:0000256" key="1">
    <source>
        <dbReference type="SAM" id="MobiDB-lite"/>
    </source>
</evidence>
<evidence type="ECO:0000313" key="4">
    <source>
        <dbReference type="EMBL" id="PWU88789.1"/>
    </source>
</evidence>
<feature type="region of interest" description="Disordered" evidence="1">
    <location>
        <begin position="734"/>
        <end position="820"/>
    </location>
</feature>
<dbReference type="Pfam" id="PF11052">
    <property type="entry name" value="Tr-sialidase_C"/>
    <property type="match status" value="1"/>
</dbReference>
<dbReference type="InterPro" id="IPR021287">
    <property type="entry name" value="Trans-sialidase_CS"/>
</dbReference>
<dbReference type="PRINTS" id="PR01803">
    <property type="entry name" value="TCSIALIDASE"/>
</dbReference>
<organism evidence="4 5">
    <name type="scientific">Trypanosoma cruzi</name>
    <dbReference type="NCBI Taxonomy" id="5693"/>
    <lineage>
        <taxon>Eukaryota</taxon>
        <taxon>Discoba</taxon>
        <taxon>Euglenozoa</taxon>
        <taxon>Kinetoplastea</taxon>
        <taxon>Metakinetoplastina</taxon>
        <taxon>Trypanosomatida</taxon>
        <taxon>Trypanosomatidae</taxon>
        <taxon>Trypanosoma</taxon>
        <taxon>Schizotrypanum</taxon>
    </lineage>
</organism>
<dbReference type="InterPro" id="IPR011040">
    <property type="entry name" value="Sialidase"/>
</dbReference>
<dbReference type="VEuPathDB" id="TriTrypDB:TcCLB.510111.20"/>
<dbReference type="CDD" id="cd15482">
    <property type="entry name" value="Sialidase_non-viral"/>
    <property type="match status" value="1"/>
</dbReference>
<dbReference type="VEuPathDB" id="TriTrypDB:TCSYLVIO_005940"/>
<feature type="domain" description="Trans-sialidase C-terminal" evidence="3">
    <location>
        <begin position="506"/>
        <end position="734"/>
    </location>
</feature>
<gene>
    <name evidence="4" type="ORF">C4B63_68g107</name>
</gene>
<dbReference type="SUPFAM" id="SSF50939">
    <property type="entry name" value="Sialidases"/>
    <property type="match status" value="1"/>
</dbReference>
<dbReference type="GO" id="GO:0004308">
    <property type="term" value="F:exo-alpha-sialidase activity"/>
    <property type="evidence" value="ECO:0007669"/>
    <property type="project" value="InterPro"/>
</dbReference>